<dbReference type="InterPro" id="IPR011059">
    <property type="entry name" value="Metal-dep_hydrolase_composite"/>
</dbReference>
<dbReference type="CDD" id="cd01318">
    <property type="entry name" value="DHOase_IIb"/>
    <property type="match status" value="1"/>
</dbReference>
<organism evidence="5">
    <name type="scientific">marine metagenome</name>
    <dbReference type="NCBI Taxonomy" id="408172"/>
    <lineage>
        <taxon>unclassified sequences</taxon>
        <taxon>metagenomes</taxon>
        <taxon>ecological metagenomes</taxon>
    </lineage>
</organism>
<comment type="cofactor">
    <cofactor evidence="1">
        <name>Zn(2+)</name>
        <dbReference type="ChEBI" id="CHEBI:29105"/>
    </cofactor>
</comment>
<dbReference type="Gene3D" id="3.20.20.140">
    <property type="entry name" value="Metal-dependent hydrolases"/>
    <property type="match status" value="1"/>
</dbReference>
<keyword evidence="2" id="KW-0479">Metal-binding</keyword>
<keyword evidence="3" id="KW-0378">Hydrolase</keyword>
<dbReference type="SUPFAM" id="SSF51338">
    <property type="entry name" value="Composite domain of metallo-dependent hydrolases"/>
    <property type="match status" value="1"/>
</dbReference>
<protein>
    <recommendedName>
        <fullName evidence="4">Amidohydrolase-related domain-containing protein</fullName>
    </recommendedName>
</protein>
<sequence>MVDISIINTKAVNENQIKDVDLYIENGRIKKISSGLPPLGKVIDAQGMLLFPGVIDDQVHFREPGLTNKGNINSESKAAVAGGTTSYMDMPNVLPPTLNHSELEKKNQIASKDSLANYSFYLGATNTNIEEIKSIDPTKTCGIKIFMGSSTGDLLVDNAESLESIFRESKVVITTHCEDSPMIRKNEEIYGKRFGENIPVKFHSDIRSRESCLKSTTYAINLAKKFNSQLHVLHVSTKEELDLFNSGSVENKKITAEACIPHLFFSSKDYELKGSLIKCNPSIKELSDQLALRNALKTGKIDYVATDHAPHTLEEKRLSYLYCPSGMPSVQHTLLSVIDLVDNKVLSLEEVPKVTSHNVAIRFNVKERGFIREGYWADLVLVERGEKNIVRNSDTLYKCGWSPFEGYTFKSRINETIINGIRVYSNGEFLTNSPGKRLEFRRERQ</sequence>
<dbReference type="NCBIfam" id="NF006688">
    <property type="entry name" value="PRK09236.1"/>
    <property type="match status" value="1"/>
</dbReference>
<feature type="domain" description="Amidohydrolase-related" evidence="4">
    <location>
        <begin position="50"/>
        <end position="420"/>
    </location>
</feature>
<evidence type="ECO:0000256" key="2">
    <source>
        <dbReference type="ARBA" id="ARBA00022723"/>
    </source>
</evidence>
<dbReference type="InterPro" id="IPR002195">
    <property type="entry name" value="Dihydroorotase_CS"/>
</dbReference>
<dbReference type="AlphaFoldDB" id="A0A381WFE8"/>
<evidence type="ECO:0000259" key="4">
    <source>
        <dbReference type="Pfam" id="PF01979"/>
    </source>
</evidence>
<evidence type="ECO:0000313" key="5">
    <source>
        <dbReference type="EMBL" id="SVA50788.1"/>
    </source>
</evidence>
<dbReference type="GO" id="GO:0046872">
    <property type="term" value="F:metal ion binding"/>
    <property type="evidence" value="ECO:0007669"/>
    <property type="project" value="UniProtKB-KW"/>
</dbReference>
<reference evidence="5" key="1">
    <citation type="submission" date="2018-05" db="EMBL/GenBank/DDBJ databases">
        <authorList>
            <person name="Lanie J.A."/>
            <person name="Ng W.-L."/>
            <person name="Kazmierczak K.M."/>
            <person name="Andrzejewski T.M."/>
            <person name="Davidsen T.M."/>
            <person name="Wayne K.J."/>
            <person name="Tettelin H."/>
            <person name="Glass J.I."/>
            <person name="Rusch D."/>
            <person name="Podicherti R."/>
            <person name="Tsui H.-C.T."/>
            <person name="Winkler M.E."/>
        </authorList>
    </citation>
    <scope>NUCLEOTIDE SEQUENCE</scope>
</reference>
<dbReference type="SUPFAM" id="SSF51556">
    <property type="entry name" value="Metallo-dependent hydrolases"/>
    <property type="match status" value="1"/>
</dbReference>
<evidence type="ECO:0000256" key="3">
    <source>
        <dbReference type="ARBA" id="ARBA00022801"/>
    </source>
</evidence>
<dbReference type="GO" id="GO:0005737">
    <property type="term" value="C:cytoplasm"/>
    <property type="evidence" value="ECO:0007669"/>
    <property type="project" value="TreeGrafter"/>
</dbReference>
<dbReference type="EMBL" id="UINC01011517">
    <property type="protein sequence ID" value="SVA50788.1"/>
    <property type="molecule type" value="Genomic_DNA"/>
</dbReference>
<dbReference type="Pfam" id="PF01979">
    <property type="entry name" value="Amidohydro_1"/>
    <property type="match status" value="1"/>
</dbReference>
<proteinExistence type="predicted"/>
<evidence type="ECO:0000256" key="1">
    <source>
        <dbReference type="ARBA" id="ARBA00001947"/>
    </source>
</evidence>
<dbReference type="InterPro" id="IPR050138">
    <property type="entry name" value="DHOase/Allantoinase_Hydrolase"/>
</dbReference>
<dbReference type="InterPro" id="IPR032466">
    <property type="entry name" value="Metal_Hydrolase"/>
</dbReference>
<dbReference type="PANTHER" id="PTHR43668:SF4">
    <property type="entry name" value="ALLANTOINASE"/>
    <property type="match status" value="1"/>
</dbReference>
<name>A0A381WFE8_9ZZZZ</name>
<dbReference type="PANTHER" id="PTHR43668">
    <property type="entry name" value="ALLANTOINASE"/>
    <property type="match status" value="1"/>
</dbReference>
<dbReference type="GO" id="GO:0004038">
    <property type="term" value="F:allantoinase activity"/>
    <property type="evidence" value="ECO:0007669"/>
    <property type="project" value="TreeGrafter"/>
</dbReference>
<gene>
    <name evidence="5" type="ORF">METZ01_LOCUS103642</name>
</gene>
<accession>A0A381WFE8</accession>
<dbReference type="Gene3D" id="2.30.40.10">
    <property type="entry name" value="Urease, subunit C, domain 1"/>
    <property type="match status" value="1"/>
</dbReference>
<dbReference type="InterPro" id="IPR006680">
    <property type="entry name" value="Amidohydro-rel"/>
</dbReference>
<dbReference type="GO" id="GO:0006145">
    <property type="term" value="P:purine nucleobase catabolic process"/>
    <property type="evidence" value="ECO:0007669"/>
    <property type="project" value="TreeGrafter"/>
</dbReference>
<dbReference type="PROSITE" id="PS00483">
    <property type="entry name" value="DIHYDROOROTASE_2"/>
    <property type="match status" value="1"/>
</dbReference>